<sequence length="129" mass="14864">MLNQLIMIKKVLLSILSLALILIIGFEAIGPENEEGMEFEPRQEFDLSAGESPRLWMQKPNIPPHLNDTNFKNIEGWIEGFRQVKTIPFSQLYCDQLSRKKQGDFGALYYYSNGMENANFNSGELIYKK</sequence>
<evidence type="ECO:0000313" key="1">
    <source>
        <dbReference type="EMBL" id="SFO04410.1"/>
    </source>
</evidence>
<name>A0A1I5DZB4_9BACT</name>
<gene>
    <name evidence="1" type="ORF">SAMN04488519_103209</name>
</gene>
<evidence type="ECO:0000313" key="2">
    <source>
        <dbReference type="Proteomes" id="UP000199564"/>
    </source>
</evidence>
<dbReference type="AlphaFoldDB" id="A0A1I5DZB4"/>
<dbReference type="Proteomes" id="UP000199564">
    <property type="component" value="Unassembled WGS sequence"/>
</dbReference>
<dbReference type="STRING" id="226506.SAMN04488519_103209"/>
<protein>
    <submittedName>
        <fullName evidence="1">Uncharacterized protein</fullName>
    </submittedName>
</protein>
<reference evidence="2" key="1">
    <citation type="submission" date="2016-10" db="EMBL/GenBank/DDBJ databases">
        <authorList>
            <person name="Varghese N."/>
            <person name="Submissions S."/>
        </authorList>
    </citation>
    <scope>NUCLEOTIDE SEQUENCE [LARGE SCALE GENOMIC DNA]</scope>
    <source>
        <strain evidence="2">DSM 15282</strain>
    </source>
</reference>
<organism evidence="1 2">
    <name type="scientific">Algoriphagus ornithinivorans</name>
    <dbReference type="NCBI Taxonomy" id="226506"/>
    <lineage>
        <taxon>Bacteria</taxon>
        <taxon>Pseudomonadati</taxon>
        <taxon>Bacteroidota</taxon>
        <taxon>Cytophagia</taxon>
        <taxon>Cytophagales</taxon>
        <taxon>Cyclobacteriaceae</taxon>
        <taxon>Algoriphagus</taxon>
    </lineage>
</organism>
<keyword evidence="2" id="KW-1185">Reference proteome</keyword>
<accession>A0A1I5DZB4</accession>
<proteinExistence type="predicted"/>
<dbReference type="EMBL" id="FOVW01000003">
    <property type="protein sequence ID" value="SFO04410.1"/>
    <property type="molecule type" value="Genomic_DNA"/>
</dbReference>